<dbReference type="EMBL" id="EU971013">
    <property type="protein sequence ID" value="ACG43131.1"/>
    <property type="molecule type" value="mRNA"/>
</dbReference>
<reference evidence="3" key="1">
    <citation type="journal article" date="2009" name="Plant Mol. Biol.">
        <title>Insights into corn genes derived from large-scale cDNA sequencing.</title>
        <authorList>
            <person name="Alexandrov N.N."/>
            <person name="Brover V.V."/>
            <person name="Freidin S."/>
            <person name="Troukhan M.E."/>
            <person name="Tatarinova T.V."/>
            <person name="Zhang H."/>
            <person name="Swaller T.J."/>
            <person name="Lu Y.P."/>
            <person name="Bouck J."/>
            <person name="Flavell R.B."/>
            <person name="Feldmann K.A."/>
        </authorList>
    </citation>
    <scope>NUCLEOTIDE SEQUENCE</scope>
</reference>
<dbReference type="PANTHER" id="PTHR34807:SF3">
    <property type="entry name" value="OS08G0270800 PROTEIN"/>
    <property type="match status" value="1"/>
</dbReference>
<feature type="coiled-coil region" evidence="1">
    <location>
        <begin position="48"/>
        <end position="96"/>
    </location>
</feature>
<evidence type="ECO:0000313" key="3">
    <source>
        <dbReference type="EMBL" id="ACG43131.1"/>
    </source>
</evidence>
<feature type="region of interest" description="Disordered" evidence="2">
    <location>
        <begin position="179"/>
        <end position="243"/>
    </location>
</feature>
<sequence length="243" mass="26997">MAATKKTKIVLAQPAVGAPTSRLPFFSRAPGPVRGAGDEAAHRASLRYRSLLQDYQELIKETQAKKERLYMERLGKKRLLAEVKFLRKRYQSMAENPSQTIACRVKNPALSSASWRAASVSDAQHQLVRAVGSSSRNQLVQPRRGGSPRVYPAIDLNEACEPGYEMEIVEERHGNRAPLGINKSKRYPMESDADAGNNSKRYPMEMGSDAVAGPTQGRMPVFWDVQNPAGRSGKRKISCQDQR</sequence>
<organism evidence="3">
    <name type="scientific">Zea mays</name>
    <name type="common">Maize</name>
    <dbReference type="NCBI Taxonomy" id="4577"/>
    <lineage>
        <taxon>Eukaryota</taxon>
        <taxon>Viridiplantae</taxon>
        <taxon>Streptophyta</taxon>
        <taxon>Embryophyta</taxon>
        <taxon>Tracheophyta</taxon>
        <taxon>Spermatophyta</taxon>
        <taxon>Magnoliopsida</taxon>
        <taxon>Liliopsida</taxon>
        <taxon>Poales</taxon>
        <taxon>Poaceae</taxon>
        <taxon>PACMAD clade</taxon>
        <taxon>Panicoideae</taxon>
        <taxon>Andropogonodae</taxon>
        <taxon>Andropogoneae</taxon>
        <taxon>Tripsacinae</taxon>
        <taxon>Zea</taxon>
    </lineage>
</organism>
<evidence type="ECO:0000256" key="1">
    <source>
        <dbReference type="SAM" id="Coils"/>
    </source>
</evidence>
<dbReference type="AlphaFoldDB" id="B6U198"/>
<dbReference type="PANTHER" id="PTHR34807">
    <property type="entry name" value="OS08G0270800 PROTEIN"/>
    <property type="match status" value="1"/>
</dbReference>
<accession>B6U198</accession>
<name>B6U198_MAIZE</name>
<keyword evidence="1" id="KW-0175">Coiled coil</keyword>
<protein>
    <submittedName>
        <fullName evidence="3">Uncharacterized protein</fullName>
    </submittedName>
</protein>
<evidence type="ECO:0000256" key="2">
    <source>
        <dbReference type="SAM" id="MobiDB-lite"/>
    </source>
</evidence>
<proteinExistence type="evidence at transcript level"/>
<dbReference type="ExpressionAtlas" id="B6U198">
    <property type="expression patterns" value="baseline and differential"/>
</dbReference>